<dbReference type="InterPro" id="IPR053735">
    <property type="entry name" value="Type_III_TA_endoRNase"/>
</dbReference>
<dbReference type="KEGG" id="meg:DKB62_00660"/>
<reference evidence="1 2" key="1">
    <citation type="submission" date="2018-05" db="EMBL/GenBank/DDBJ databases">
        <title>Complete genome sequence of Megasphaera sp. AJH120T, isolated from the ceca of a chicken.</title>
        <authorList>
            <person name="Maki J."/>
            <person name="Looft T."/>
        </authorList>
    </citation>
    <scope>NUCLEOTIDE SEQUENCE [LARGE SCALE GENOMIC DNA]</scope>
    <source>
        <strain evidence="1 2">AJH120</strain>
    </source>
</reference>
<dbReference type="OrthoDB" id="1655812at2"/>
<dbReference type="RefSeq" id="WP_107195477.1">
    <property type="nucleotide sequence ID" value="NZ_CP029462.1"/>
</dbReference>
<dbReference type="GO" id="GO:0003723">
    <property type="term" value="F:RNA binding"/>
    <property type="evidence" value="ECO:0007669"/>
    <property type="project" value="InterPro"/>
</dbReference>
<keyword evidence="2" id="KW-1185">Reference proteome</keyword>
<name>A0A346AWF5_9FIRM</name>
<dbReference type="EMBL" id="CP029462">
    <property type="protein sequence ID" value="AXL20198.1"/>
    <property type="molecule type" value="Genomic_DNA"/>
</dbReference>
<dbReference type="Pfam" id="PF13958">
    <property type="entry name" value="ToxN_toxin"/>
    <property type="match status" value="1"/>
</dbReference>
<dbReference type="Gene3D" id="3.10.129.130">
    <property type="match status" value="1"/>
</dbReference>
<dbReference type="AlphaFoldDB" id="A0A346AWF5"/>
<proteinExistence type="predicted"/>
<organism evidence="1 2">
    <name type="scientific">Megasphaera stantonii</name>
    <dbReference type="NCBI Taxonomy" id="2144175"/>
    <lineage>
        <taxon>Bacteria</taxon>
        <taxon>Bacillati</taxon>
        <taxon>Bacillota</taxon>
        <taxon>Negativicutes</taxon>
        <taxon>Veillonellales</taxon>
        <taxon>Veillonellaceae</taxon>
        <taxon>Megasphaera</taxon>
    </lineage>
</organism>
<gene>
    <name evidence="1" type="ORF">DKB62_00660</name>
</gene>
<evidence type="ECO:0000313" key="1">
    <source>
        <dbReference type="EMBL" id="AXL20198.1"/>
    </source>
</evidence>
<dbReference type="GO" id="GO:0004521">
    <property type="term" value="F:RNA endonuclease activity"/>
    <property type="evidence" value="ECO:0007669"/>
    <property type="project" value="InterPro"/>
</dbReference>
<protein>
    <submittedName>
        <fullName evidence="1">Type III toxin-antitoxin system ToxN/AbiQ family toxin</fullName>
    </submittedName>
</protein>
<dbReference type="InterPro" id="IPR025911">
    <property type="entry name" value="ToxN/AbiQ_toxin"/>
</dbReference>
<evidence type="ECO:0000313" key="2">
    <source>
        <dbReference type="Proteomes" id="UP000254337"/>
    </source>
</evidence>
<sequence length="168" mass="19661">MRLYHVSDTYIQYLKQFDEKVPDNKNQKRPYVGIVVEVGGVTYYAPLSSPKPKHLKMKNGKDFRKINKGVYGAINFNNMIPVPVAELLLIDFDAIQDKQYRRLLQHQYEYIKEDEANIIKIARALRNLFFVGGDTLKSIDKKVMQRCCCFPLLEQACRQYMQNDSDNM</sequence>
<accession>A0A346AWF5</accession>
<dbReference type="Proteomes" id="UP000254337">
    <property type="component" value="Chromosome"/>
</dbReference>